<proteinExistence type="predicted"/>
<dbReference type="Proteomes" id="UP000639403">
    <property type="component" value="Unassembled WGS sequence"/>
</dbReference>
<name>A0A8H7U561_9APHY</name>
<evidence type="ECO:0000313" key="3">
    <source>
        <dbReference type="Proteomes" id="UP000639403"/>
    </source>
</evidence>
<dbReference type="EMBL" id="JADOXO010000019">
    <property type="protein sequence ID" value="KAF9819374.1"/>
    <property type="molecule type" value="Genomic_DNA"/>
</dbReference>
<evidence type="ECO:0000256" key="1">
    <source>
        <dbReference type="SAM" id="MobiDB-lite"/>
    </source>
</evidence>
<protein>
    <submittedName>
        <fullName evidence="2">Uncharacterized protein</fullName>
    </submittedName>
</protein>
<accession>A0A8H7U561</accession>
<reference evidence="2" key="1">
    <citation type="submission" date="2020-11" db="EMBL/GenBank/DDBJ databases">
        <authorList>
            <person name="Koelle M."/>
            <person name="Horta M.A.C."/>
            <person name="Nowrousian M."/>
            <person name="Ohm R.A."/>
            <person name="Benz P."/>
            <person name="Pilgard A."/>
        </authorList>
    </citation>
    <scope>NUCLEOTIDE SEQUENCE</scope>
    <source>
        <strain evidence="2">FPRL280</strain>
    </source>
</reference>
<evidence type="ECO:0000313" key="2">
    <source>
        <dbReference type="EMBL" id="KAF9819374.1"/>
    </source>
</evidence>
<dbReference type="AlphaFoldDB" id="A0A8H7U561"/>
<gene>
    <name evidence="2" type="ORF">IEO21_02117</name>
</gene>
<comment type="caution">
    <text evidence="2">The sequence shown here is derived from an EMBL/GenBank/DDBJ whole genome shotgun (WGS) entry which is preliminary data.</text>
</comment>
<organism evidence="2 3">
    <name type="scientific">Rhodonia placenta</name>
    <dbReference type="NCBI Taxonomy" id="104341"/>
    <lineage>
        <taxon>Eukaryota</taxon>
        <taxon>Fungi</taxon>
        <taxon>Dikarya</taxon>
        <taxon>Basidiomycota</taxon>
        <taxon>Agaricomycotina</taxon>
        <taxon>Agaricomycetes</taxon>
        <taxon>Polyporales</taxon>
        <taxon>Adustoporiaceae</taxon>
        <taxon>Rhodonia</taxon>
    </lineage>
</organism>
<feature type="region of interest" description="Disordered" evidence="1">
    <location>
        <begin position="21"/>
        <end position="40"/>
    </location>
</feature>
<reference evidence="2" key="2">
    <citation type="journal article" name="Front. Microbiol.">
        <title>Degradative Capacity of Two Strains of Rhodonia placenta: From Phenotype to Genotype.</title>
        <authorList>
            <person name="Kolle M."/>
            <person name="Horta M.A.C."/>
            <person name="Nowrousian M."/>
            <person name="Ohm R.A."/>
            <person name="Benz J.P."/>
            <person name="Pilgard A."/>
        </authorList>
    </citation>
    <scope>NUCLEOTIDE SEQUENCE</scope>
    <source>
        <strain evidence="2">FPRL280</strain>
    </source>
</reference>
<sequence>MGQLLGATFANSNRHATGVSALGQLIPRAAGRGQPQRPSE</sequence>